<feature type="domain" description="Vps41 beta-propeller" evidence="2">
    <location>
        <begin position="51"/>
        <end position="116"/>
    </location>
</feature>
<feature type="compositionally biased region" description="Acidic residues" evidence="1">
    <location>
        <begin position="37"/>
        <end position="46"/>
    </location>
</feature>
<dbReference type="GO" id="GO:0006623">
    <property type="term" value="P:protein targeting to vacuole"/>
    <property type="evidence" value="ECO:0007669"/>
    <property type="project" value="InterPro"/>
</dbReference>
<protein>
    <recommendedName>
        <fullName evidence="2">Vps41 beta-propeller domain-containing protein</fullName>
    </recommendedName>
</protein>
<dbReference type="SUPFAM" id="SSF50978">
    <property type="entry name" value="WD40 repeat-like"/>
    <property type="match status" value="1"/>
</dbReference>
<dbReference type="InterPro" id="IPR045111">
    <property type="entry name" value="Vps41/Vps8"/>
</dbReference>
<dbReference type="PANTHER" id="PTHR12616">
    <property type="entry name" value="VACUOLAR PROTEIN SORTING VPS41"/>
    <property type="match status" value="1"/>
</dbReference>
<sequence>MGAATDEDDEDHNAISKKSTANHDTAPEKPDEGPRPEEDEDDDGGEDEPKLKYNRLTGSLGTVYRNGDATSSFLVSGDKMVIGTHNGNIHVFSLPSLQPLRTYRAHSASITAISVSPLRPVSTTARPEIAQRNTADIASPERAPPHTSAATSSPGKSSRQVPLPNTPSNAIHIATASIDGKVCVSSLVDAKDVTLRNFARPVQAVAISPDFKNDRTYLSGGLAGNLIVTVGGKAGVSADANTNSAAAAASGWLGSIGLGSNTGKDTVLHAGEGSIGTIRWSLSGKYVAWVNEQGIKIMRSHYRLDNTDSEFTWKRIAHIDRPNRPIWDEMASVWKARIDWIDDAFLEAEQVPSTELQNGAHQGELTRKEQTSSLPGKKKKAEQLVVGWGDTAWVIQVQIGGTNVRKDASEKAAGSANILHKLRFDDCIISGLSLYTPSLLLILAYRTHDDESRPLPSLEHNTPRRGRQNRQTGIPPEVRLIDVHTKDIVDEDTLSVSRFETLSASDYHLSTLFVPNPRITAPAQKGAFEALSGGLWDAGLNATRIFSSGASAKSHTGSSMENGKGSPATSAAGVARDAALFKKPDVHPTISTSGLKLFLQSPYDCVLAAKRDEGDRLEWLLEHQQYKEAWELLDKHPEALTSTTNYASDRGSDSAPSTPAKAQESLADFFADDSASQSTLSASKAHNSAVEKEKRRIGDLWVQKLVSEQHWADAGRAAGKVLGTSSRWEHWVWTFAEAGRFDEITPHIPTMTMKPPLPSIVYEVVLGHYIAKDQLRLQELLEQWDPELFNVGSVTAAIEAKLQSADIKEDAAKDGGTGRDWRIFMESLQRLYLADGRPRDALHCCIKLQNADEAMRLISDFHLLDAVADDIPGLILLRISQSQLDRAPLEELDTLSKDPIQLLVDEAYHGVVKPQTVVSQLSNADLSLRPFLFFYLRALWRGDGTASLLDSTDTATTPSAPTNKSHPRTRLTKTQRRDQLAAEGRQLIATHFADLAIRLFAEYDRPLLLPLLRHAQEGYSYDDATLLCRERSFVPELVFLLSKTGQTRAALRTIVADLRDVRAAIAFVRESGDEELWGELLECGMDRPAFVRGLLEEVGTGFLGRKGEDAAGDGSEVVRRIPNGLEIEGLKGALGAYLRGFEIQADISAGVAKVLRSEVAEVMGRLREGRARGVRFEVRSEGEEDPWPVRVEVEDEGKKGESTEAEQEGMAEEPAKPGHCVRCREPFTVEETKETLIGFACGHVYHLSCILDSSDASKENVRAAEDLQARFQADVEGTSSRSVGAKVAHAHVIRRAIKHGCSLCLERENVEEL</sequence>
<feature type="region of interest" description="Disordered" evidence="1">
    <location>
        <begin position="1193"/>
        <end position="1217"/>
    </location>
</feature>
<accession>A0A6A6H9L4</accession>
<feature type="compositionally biased region" description="Polar residues" evidence="1">
    <location>
        <begin position="148"/>
        <end position="160"/>
    </location>
</feature>
<dbReference type="EMBL" id="ML991796">
    <property type="protein sequence ID" value="KAF2234755.1"/>
    <property type="molecule type" value="Genomic_DNA"/>
</dbReference>
<dbReference type="SUPFAM" id="SSF57850">
    <property type="entry name" value="RING/U-box"/>
    <property type="match status" value="1"/>
</dbReference>
<feature type="region of interest" description="Disordered" evidence="1">
    <location>
        <begin position="951"/>
        <end position="976"/>
    </location>
</feature>
<feature type="compositionally biased region" description="Polar residues" evidence="1">
    <location>
        <begin position="125"/>
        <end position="136"/>
    </location>
</feature>
<dbReference type="Gene3D" id="1.25.40.10">
    <property type="entry name" value="Tetratricopeptide repeat domain"/>
    <property type="match status" value="1"/>
</dbReference>
<dbReference type="OrthoDB" id="244107at2759"/>
<dbReference type="GO" id="GO:0034058">
    <property type="term" value="P:endosomal vesicle fusion"/>
    <property type="evidence" value="ECO:0007669"/>
    <property type="project" value="TreeGrafter"/>
</dbReference>
<dbReference type="PANTHER" id="PTHR12616:SF1">
    <property type="entry name" value="VACUOLAR PROTEIN SORTING-ASSOCIATED PROTEIN 41 HOMOLOG"/>
    <property type="match status" value="1"/>
</dbReference>
<feature type="compositionally biased region" description="Acidic residues" evidence="1">
    <location>
        <begin position="1"/>
        <end position="11"/>
    </location>
</feature>
<feature type="domain" description="Vps41 beta-propeller" evidence="2">
    <location>
        <begin position="381"/>
        <end position="511"/>
    </location>
</feature>
<dbReference type="InterPro" id="IPR036322">
    <property type="entry name" value="WD40_repeat_dom_sf"/>
</dbReference>
<name>A0A6A6H9L4_VIRVR</name>
<dbReference type="Pfam" id="PF23556">
    <property type="entry name" value="TPR_Vps41"/>
    <property type="match status" value="2"/>
</dbReference>
<feature type="region of interest" description="Disordered" evidence="1">
    <location>
        <begin position="550"/>
        <end position="571"/>
    </location>
</feature>
<feature type="compositionally biased region" description="Basic and acidic residues" evidence="1">
    <location>
        <begin position="25"/>
        <end position="36"/>
    </location>
</feature>
<dbReference type="GO" id="GO:0009267">
    <property type="term" value="P:cellular response to starvation"/>
    <property type="evidence" value="ECO:0007669"/>
    <property type="project" value="TreeGrafter"/>
</dbReference>
<gene>
    <name evidence="3" type="ORF">EV356DRAFT_484730</name>
</gene>
<feature type="region of interest" description="Disordered" evidence="1">
    <location>
        <begin position="452"/>
        <end position="473"/>
    </location>
</feature>
<evidence type="ECO:0000256" key="1">
    <source>
        <dbReference type="SAM" id="MobiDB-lite"/>
    </source>
</evidence>
<dbReference type="InterPro" id="IPR057780">
    <property type="entry name" value="Beta-prop_Vps41"/>
</dbReference>
<feature type="region of interest" description="Disordered" evidence="1">
    <location>
        <begin position="643"/>
        <end position="662"/>
    </location>
</feature>
<dbReference type="GO" id="GO:0030897">
    <property type="term" value="C:HOPS complex"/>
    <property type="evidence" value="ECO:0007669"/>
    <property type="project" value="TreeGrafter"/>
</dbReference>
<dbReference type="Proteomes" id="UP000800092">
    <property type="component" value="Unassembled WGS sequence"/>
</dbReference>
<feature type="compositionally biased region" description="Polar residues" evidence="1">
    <location>
        <begin position="550"/>
        <end position="561"/>
    </location>
</feature>
<organism evidence="3 4">
    <name type="scientific">Viridothelium virens</name>
    <name type="common">Speckled blister lichen</name>
    <name type="synonym">Trypethelium virens</name>
    <dbReference type="NCBI Taxonomy" id="1048519"/>
    <lineage>
        <taxon>Eukaryota</taxon>
        <taxon>Fungi</taxon>
        <taxon>Dikarya</taxon>
        <taxon>Ascomycota</taxon>
        <taxon>Pezizomycotina</taxon>
        <taxon>Dothideomycetes</taxon>
        <taxon>Dothideomycetes incertae sedis</taxon>
        <taxon>Trypetheliales</taxon>
        <taxon>Trypetheliaceae</taxon>
        <taxon>Viridothelium</taxon>
    </lineage>
</organism>
<feature type="region of interest" description="Disordered" evidence="1">
    <location>
        <begin position="125"/>
        <end position="168"/>
    </location>
</feature>
<feature type="compositionally biased region" description="Basic residues" evidence="1">
    <location>
        <begin position="965"/>
        <end position="974"/>
    </location>
</feature>
<dbReference type="InterPro" id="IPR011990">
    <property type="entry name" value="TPR-like_helical_dom_sf"/>
</dbReference>
<dbReference type="InterPro" id="IPR015943">
    <property type="entry name" value="WD40/YVTN_repeat-like_dom_sf"/>
</dbReference>
<evidence type="ECO:0000313" key="3">
    <source>
        <dbReference type="EMBL" id="KAF2234755.1"/>
    </source>
</evidence>
<evidence type="ECO:0000313" key="4">
    <source>
        <dbReference type="Proteomes" id="UP000800092"/>
    </source>
</evidence>
<feature type="region of interest" description="Disordered" evidence="1">
    <location>
        <begin position="356"/>
        <end position="378"/>
    </location>
</feature>
<feature type="region of interest" description="Disordered" evidence="1">
    <location>
        <begin position="1"/>
        <end position="52"/>
    </location>
</feature>
<proteinExistence type="predicted"/>
<dbReference type="GO" id="GO:0005770">
    <property type="term" value="C:late endosome"/>
    <property type="evidence" value="ECO:0007669"/>
    <property type="project" value="TreeGrafter"/>
</dbReference>
<feature type="domain" description="Vps41 beta-propeller" evidence="2">
    <location>
        <begin position="170"/>
        <end position="303"/>
    </location>
</feature>
<dbReference type="Gene3D" id="2.130.10.10">
    <property type="entry name" value="YVTN repeat-like/Quinoprotein amine dehydrogenase"/>
    <property type="match status" value="1"/>
</dbReference>
<keyword evidence="4" id="KW-1185">Reference proteome</keyword>
<dbReference type="GO" id="GO:0016236">
    <property type="term" value="P:macroautophagy"/>
    <property type="evidence" value="ECO:0007669"/>
    <property type="project" value="TreeGrafter"/>
</dbReference>
<feature type="compositionally biased region" description="Low complexity" evidence="1">
    <location>
        <begin position="951"/>
        <end position="962"/>
    </location>
</feature>
<dbReference type="Pfam" id="PF23411">
    <property type="entry name" value="Beta-prop_Vps41"/>
    <property type="match status" value="3"/>
</dbReference>
<evidence type="ECO:0000259" key="2">
    <source>
        <dbReference type="Pfam" id="PF23411"/>
    </source>
</evidence>
<reference evidence="3" key="1">
    <citation type="journal article" date="2020" name="Stud. Mycol.">
        <title>101 Dothideomycetes genomes: a test case for predicting lifestyles and emergence of pathogens.</title>
        <authorList>
            <person name="Haridas S."/>
            <person name="Albert R."/>
            <person name="Binder M."/>
            <person name="Bloem J."/>
            <person name="Labutti K."/>
            <person name="Salamov A."/>
            <person name="Andreopoulos B."/>
            <person name="Baker S."/>
            <person name="Barry K."/>
            <person name="Bills G."/>
            <person name="Bluhm B."/>
            <person name="Cannon C."/>
            <person name="Castanera R."/>
            <person name="Culley D."/>
            <person name="Daum C."/>
            <person name="Ezra D."/>
            <person name="Gonzalez J."/>
            <person name="Henrissat B."/>
            <person name="Kuo A."/>
            <person name="Liang C."/>
            <person name="Lipzen A."/>
            <person name="Lutzoni F."/>
            <person name="Magnuson J."/>
            <person name="Mondo S."/>
            <person name="Nolan M."/>
            <person name="Ohm R."/>
            <person name="Pangilinan J."/>
            <person name="Park H.-J."/>
            <person name="Ramirez L."/>
            <person name="Alfaro M."/>
            <person name="Sun H."/>
            <person name="Tritt A."/>
            <person name="Yoshinaga Y."/>
            <person name="Zwiers L.-H."/>
            <person name="Turgeon B."/>
            <person name="Goodwin S."/>
            <person name="Spatafora J."/>
            <person name="Crous P."/>
            <person name="Grigoriev I."/>
        </authorList>
    </citation>
    <scope>NUCLEOTIDE SEQUENCE</scope>
    <source>
        <strain evidence="3">Tuck. ex Michener</strain>
    </source>
</reference>